<dbReference type="Gene3D" id="1.20.1250.20">
    <property type="entry name" value="MFS general substrate transporter like domains"/>
    <property type="match status" value="1"/>
</dbReference>
<dbReference type="InterPro" id="IPR036259">
    <property type="entry name" value="MFS_trans_sf"/>
</dbReference>
<feature type="transmembrane region" description="Helical" evidence="6">
    <location>
        <begin position="103"/>
        <end position="125"/>
    </location>
</feature>
<dbReference type="AlphaFoldDB" id="A0A1R3JQY3"/>
<evidence type="ECO:0000256" key="3">
    <source>
        <dbReference type="ARBA" id="ARBA00022692"/>
    </source>
</evidence>
<feature type="transmembrane region" description="Helical" evidence="6">
    <location>
        <begin position="192"/>
        <end position="213"/>
    </location>
</feature>
<gene>
    <name evidence="7" type="ORF">COLO4_14713</name>
</gene>
<dbReference type="CDD" id="cd17416">
    <property type="entry name" value="MFS_NPF1_2"/>
    <property type="match status" value="1"/>
</dbReference>
<dbReference type="OrthoDB" id="8904098at2759"/>
<evidence type="ECO:0000256" key="1">
    <source>
        <dbReference type="ARBA" id="ARBA00004141"/>
    </source>
</evidence>
<feature type="transmembrane region" description="Helical" evidence="6">
    <location>
        <begin position="539"/>
        <end position="560"/>
    </location>
</feature>
<feature type="transmembrane region" description="Helical" evidence="6">
    <location>
        <begin position="330"/>
        <end position="350"/>
    </location>
</feature>
<evidence type="ECO:0000256" key="6">
    <source>
        <dbReference type="SAM" id="Phobius"/>
    </source>
</evidence>
<sequence length="586" mass="64908">MGKNTTVKEMEDGFDLVQEISQNSPNRSKKSPGGWRAVKYILGNETFEKLASMSLIGNMTVYLKTKFNMKGIAVVNVITIWGGSSNLTSIAGALVSDTFLGRYLTLLFGSISSLLGMATITLTAAVPELRPPKCQDLDNCIGPKLWQMGVLIAGLALLAIGAGGIRPCNIAFGADQFDTTTKKGRAQLESFFNWWYFTFTLALVIALTGVVYVQTNVSWAIGFAIPTACLFFSITIFVIGRHSYIMSKPQGSVFVDIAKVIVASIRKHGIKGNYPFYDPEAPGSESKISRTKRFSCLDKAAMIVNQNELNEQGKPKNEWRLCSVEKVENLKMLVGMLPVWVAGIFCFIVMDQQGTVGMLQAIQSTKTIKSIPHFEIPPAWMNLSSMIALAIWIFIYEKIWVPQSKRMTGKPKRLSVTQRINIGIVMSISCTLVAALTERHRRAEALKQGTFESPVSILLLLPQFALSGLIEAFAAVAVMEFLTTQLPESMRTVAGAIFFVSLSIASYLNSVIVNIVYRTTRKSGTQWLGGPDLNEDRLEYYYCLIAGIGAMNLLYFNLFARRFVTNNVRKEPEDEQKNEERTLESA</sequence>
<evidence type="ECO:0000256" key="4">
    <source>
        <dbReference type="ARBA" id="ARBA00022989"/>
    </source>
</evidence>
<evidence type="ECO:0000256" key="5">
    <source>
        <dbReference type="ARBA" id="ARBA00023136"/>
    </source>
</evidence>
<feature type="transmembrane region" description="Helical" evidence="6">
    <location>
        <begin position="219"/>
        <end position="240"/>
    </location>
</feature>
<dbReference type="InterPro" id="IPR000109">
    <property type="entry name" value="POT_fam"/>
</dbReference>
<feature type="transmembrane region" description="Helical" evidence="6">
    <location>
        <begin position="420"/>
        <end position="437"/>
    </location>
</feature>
<keyword evidence="3 6" id="KW-0812">Transmembrane</keyword>
<comment type="similarity">
    <text evidence="2">Belongs to the major facilitator superfamily. Proton-dependent oligopeptide transporter (POT/PTR) (TC 2.A.17) family.</text>
</comment>
<reference evidence="8" key="1">
    <citation type="submission" date="2013-09" db="EMBL/GenBank/DDBJ databases">
        <title>Corchorus olitorius genome sequencing.</title>
        <authorList>
            <person name="Alam M."/>
            <person name="Haque M.S."/>
            <person name="Islam M.S."/>
            <person name="Emdad E.M."/>
            <person name="Islam M.M."/>
            <person name="Ahmed B."/>
            <person name="Halim A."/>
            <person name="Hossen Q.M.M."/>
            <person name="Hossain M.Z."/>
            <person name="Ahmed R."/>
            <person name="Khan M.M."/>
            <person name="Islam R."/>
            <person name="Rashid M.M."/>
            <person name="Khan S.A."/>
            <person name="Rahman M.S."/>
            <person name="Alam M."/>
            <person name="Yahiya A.S."/>
            <person name="Khan M.S."/>
            <person name="Azam M.S."/>
            <person name="Haque T."/>
            <person name="Lashkar M.Z.H."/>
            <person name="Akhand A.I."/>
            <person name="Morshed G."/>
            <person name="Roy S."/>
            <person name="Uddin K.S."/>
            <person name="Rabeya T."/>
            <person name="Hossain A.S."/>
            <person name="Chowdhury A."/>
            <person name="Snigdha A.R."/>
            <person name="Mortoza M.S."/>
            <person name="Matin S.A."/>
            <person name="Hoque S.M.E."/>
            <person name="Islam M.K."/>
            <person name="Roy D.K."/>
            <person name="Haider R."/>
            <person name="Moosa M.M."/>
            <person name="Elias S.M."/>
            <person name="Hasan A.M."/>
            <person name="Jahan S."/>
            <person name="Shafiuddin M."/>
            <person name="Mahmood N."/>
            <person name="Shommy N.S."/>
        </authorList>
    </citation>
    <scope>NUCLEOTIDE SEQUENCE [LARGE SCALE GENOMIC DNA]</scope>
    <source>
        <strain evidence="8">cv. O-4</strain>
    </source>
</reference>
<name>A0A1R3JQY3_9ROSI</name>
<comment type="subcellular location">
    <subcellularLocation>
        <location evidence="1">Membrane</location>
        <topology evidence="1">Multi-pass membrane protein</topology>
    </subcellularLocation>
</comment>
<feature type="transmembrane region" description="Helical" evidence="6">
    <location>
        <begin position="494"/>
        <end position="519"/>
    </location>
</feature>
<comment type="caution">
    <text evidence="7">The sequence shown here is derived from an EMBL/GenBank/DDBJ whole genome shotgun (WGS) entry which is preliminary data.</text>
</comment>
<dbReference type="EMBL" id="AWUE01015453">
    <property type="protein sequence ID" value="OMO97322.1"/>
    <property type="molecule type" value="Genomic_DNA"/>
</dbReference>
<organism evidence="7 8">
    <name type="scientific">Corchorus olitorius</name>
    <dbReference type="NCBI Taxonomy" id="93759"/>
    <lineage>
        <taxon>Eukaryota</taxon>
        <taxon>Viridiplantae</taxon>
        <taxon>Streptophyta</taxon>
        <taxon>Embryophyta</taxon>
        <taxon>Tracheophyta</taxon>
        <taxon>Spermatophyta</taxon>
        <taxon>Magnoliopsida</taxon>
        <taxon>eudicotyledons</taxon>
        <taxon>Gunneridae</taxon>
        <taxon>Pentapetalae</taxon>
        <taxon>rosids</taxon>
        <taxon>malvids</taxon>
        <taxon>Malvales</taxon>
        <taxon>Malvaceae</taxon>
        <taxon>Grewioideae</taxon>
        <taxon>Apeibeae</taxon>
        <taxon>Corchorus</taxon>
    </lineage>
</organism>
<keyword evidence="4 6" id="KW-1133">Transmembrane helix</keyword>
<dbReference type="SUPFAM" id="SSF103473">
    <property type="entry name" value="MFS general substrate transporter"/>
    <property type="match status" value="1"/>
</dbReference>
<dbReference type="GO" id="GO:0022857">
    <property type="term" value="F:transmembrane transporter activity"/>
    <property type="evidence" value="ECO:0007669"/>
    <property type="project" value="InterPro"/>
</dbReference>
<keyword evidence="5 6" id="KW-0472">Membrane</keyword>
<keyword evidence="8" id="KW-1185">Reference proteome</keyword>
<dbReference type="GO" id="GO:0016020">
    <property type="term" value="C:membrane"/>
    <property type="evidence" value="ECO:0007669"/>
    <property type="project" value="UniProtKB-SubCell"/>
</dbReference>
<feature type="transmembrane region" description="Helical" evidence="6">
    <location>
        <begin position="379"/>
        <end position="399"/>
    </location>
</feature>
<evidence type="ECO:0000313" key="8">
    <source>
        <dbReference type="Proteomes" id="UP000187203"/>
    </source>
</evidence>
<dbReference type="Proteomes" id="UP000187203">
    <property type="component" value="Unassembled WGS sequence"/>
</dbReference>
<feature type="transmembrane region" description="Helical" evidence="6">
    <location>
        <begin position="457"/>
        <end position="482"/>
    </location>
</feature>
<dbReference type="PANTHER" id="PTHR11654">
    <property type="entry name" value="OLIGOPEPTIDE TRANSPORTER-RELATED"/>
    <property type="match status" value="1"/>
</dbReference>
<evidence type="ECO:0000256" key="2">
    <source>
        <dbReference type="ARBA" id="ARBA00005982"/>
    </source>
</evidence>
<proteinExistence type="inferred from homology"/>
<dbReference type="Pfam" id="PF00854">
    <property type="entry name" value="PTR2"/>
    <property type="match status" value="1"/>
</dbReference>
<evidence type="ECO:0000313" key="7">
    <source>
        <dbReference type="EMBL" id="OMO97322.1"/>
    </source>
</evidence>
<protein>
    <submittedName>
        <fullName evidence="7">Proton-dependent oligopeptide transporter family</fullName>
    </submittedName>
</protein>
<accession>A0A1R3JQY3</accession>